<protein>
    <submittedName>
        <fullName evidence="1">Uncharacterized protein</fullName>
    </submittedName>
</protein>
<evidence type="ECO:0000313" key="1">
    <source>
        <dbReference type="EnsemblPlants" id="OB08G12990.1"/>
    </source>
</evidence>
<evidence type="ECO:0000313" key="2">
    <source>
        <dbReference type="Proteomes" id="UP000006038"/>
    </source>
</evidence>
<name>J3MQC0_ORYBR</name>
<dbReference type="EnsemblPlants" id="OB08G12990.1">
    <property type="protein sequence ID" value="OB08G12990.1"/>
    <property type="gene ID" value="OB08G12990"/>
</dbReference>
<dbReference type="HOGENOM" id="CLU_2999693_0_0_1"/>
<dbReference type="Gramene" id="OB08G12990.1">
    <property type="protein sequence ID" value="OB08G12990.1"/>
    <property type="gene ID" value="OB08G12990"/>
</dbReference>
<proteinExistence type="predicted"/>
<dbReference type="Proteomes" id="UP000006038">
    <property type="component" value="Chromosome 8"/>
</dbReference>
<reference evidence="1" key="1">
    <citation type="journal article" date="2013" name="Nat. Commun.">
        <title>Whole-genome sequencing of Oryza brachyantha reveals mechanisms underlying Oryza genome evolution.</title>
        <authorList>
            <person name="Chen J."/>
            <person name="Huang Q."/>
            <person name="Gao D."/>
            <person name="Wang J."/>
            <person name="Lang Y."/>
            <person name="Liu T."/>
            <person name="Li B."/>
            <person name="Bai Z."/>
            <person name="Luis Goicoechea J."/>
            <person name="Liang C."/>
            <person name="Chen C."/>
            <person name="Zhang W."/>
            <person name="Sun S."/>
            <person name="Liao Y."/>
            <person name="Zhang X."/>
            <person name="Yang L."/>
            <person name="Song C."/>
            <person name="Wang M."/>
            <person name="Shi J."/>
            <person name="Liu G."/>
            <person name="Liu J."/>
            <person name="Zhou H."/>
            <person name="Zhou W."/>
            <person name="Yu Q."/>
            <person name="An N."/>
            <person name="Chen Y."/>
            <person name="Cai Q."/>
            <person name="Wang B."/>
            <person name="Liu B."/>
            <person name="Min J."/>
            <person name="Huang Y."/>
            <person name="Wu H."/>
            <person name="Li Z."/>
            <person name="Zhang Y."/>
            <person name="Yin Y."/>
            <person name="Song W."/>
            <person name="Jiang J."/>
            <person name="Jackson S.A."/>
            <person name="Wing R.A."/>
            <person name="Wang J."/>
            <person name="Chen M."/>
        </authorList>
    </citation>
    <scope>NUCLEOTIDE SEQUENCE [LARGE SCALE GENOMIC DNA]</scope>
    <source>
        <strain evidence="1">cv. IRGC 101232</strain>
    </source>
</reference>
<sequence length="57" mass="6365">MHKVNAKALATAVGRVQTCSAQPMLVYSSWIDIFLTKNNVLVTLKKEFPVPFIPSIF</sequence>
<accession>J3MQC0</accession>
<dbReference type="AlphaFoldDB" id="J3MQC0"/>
<organism evidence="1">
    <name type="scientific">Oryza brachyantha</name>
    <name type="common">malo sina</name>
    <dbReference type="NCBI Taxonomy" id="4533"/>
    <lineage>
        <taxon>Eukaryota</taxon>
        <taxon>Viridiplantae</taxon>
        <taxon>Streptophyta</taxon>
        <taxon>Embryophyta</taxon>
        <taxon>Tracheophyta</taxon>
        <taxon>Spermatophyta</taxon>
        <taxon>Magnoliopsida</taxon>
        <taxon>Liliopsida</taxon>
        <taxon>Poales</taxon>
        <taxon>Poaceae</taxon>
        <taxon>BOP clade</taxon>
        <taxon>Oryzoideae</taxon>
        <taxon>Oryzeae</taxon>
        <taxon>Oryzinae</taxon>
        <taxon>Oryza</taxon>
    </lineage>
</organism>
<keyword evidence="2" id="KW-1185">Reference proteome</keyword>
<reference evidence="1" key="2">
    <citation type="submission" date="2013-04" db="UniProtKB">
        <authorList>
            <consortium name="EnsemblPlants"/>
        </authorList>
    </citation>
    <scope>IDENTIFICATION</scope>
</reference>